<dbReference type="Proteomes" id="UP000377798">
    <property type="component" value="Unassembled WGS sequence"/>
</dbReference>
<feature type="transmembrane region" description="Helical" evidence="1">
    <location>
        <begin position="90"/>
        <end position="107"/>
    </location>
</feature>
<accession>A0A8H2MD52</accession>
<protein>
    <recommendedName>
        <fullName evidence="4">DUF4153 domain-containing protein</fullName>
    </recommendedName>
</protein>
<dbReference type="InterPro" id="IPR025291">
    <property type="entry name" value="DUF4153"/>
</dbReference>
<gene>
    <name evidence="2" type="ORF">NCTC13150_00025</name>
</gene>
<evidence type="ECO:0000313" key="2">
    <source>
        <dbReference type="EMBL" id="VFB15530.1"/>
    </source>
</evidence>
<feature type="transmembrane region" description="Helical" evidence="1">
    <location>
        <begin position="296"/>
        <end position="314"/>
    </location>
</feature>
<keyword evidence="1" id="KW-1133">Transmembrane helix</keyword>
<sequence>MKIIQSVTNQLKNTRVSFQRFPLSMLCALLFAISTIYMNHMGKDPATILSGFSSAFSMVMVLGVFLFLATDLIRDSYEASWIKSHDSFKMVLYIFDLAILASMYVTIRPSLAADSYDSTWYLYFGVLVATMVACTFLGRLHSPDKFEQYVGRIFQIEFIALVYSMVLYGGLSAVLFAVVHLFGISLYDAIYVDLLILIFGPFQAGVFLAGFPKNLSNDPSIQGTSFKVLIQKLLTPLLLVYTAILYLYFIKMFINQEIPSNLIRNLFIWYGIVSVACLFFHSAYQEDMTSRAMLRFYPALVVPSILVYFYALVLRIQDVGFTEPRYMGLVFGMYVFICLVYFIWRKGRDNRVLPMILVIFLLLGTIGPQGMVSVSRRSQEKRLEGYLLKNDMLKNGKIVAKSNIKEEDKAQISSIVSYLLNTYDLKDLKYFPKDFSSMRFEEVFGFNQVSAKESGSDKAKPGLSYFAFDQQEALDIQGFDRYYVLHYSNSEMSGDGDYRYFTVKGSNGDLVIYKKEGTASQEFIRIPVSEIFKKAEALQSTGSVTSPNEFSFEGKSLGQRYRLVISELSTDASQQDYYIGMILLTQGNNE</sequence>
<feature type="transmembrane region" description="Helical" evidence="1">
    <location>
        <begin position="158"/>
        <end position="183"/>
    </location>
</feature>
<dbReference type="RefSeq" id="WP_165478569.1">
    <property type="nucleotide sequence ID" value="NZ_CAACYI010000001.1"/>
</dbReference>
<dbReference type="AlphaFoldDB" id="A0A8H2MD52"/>
<keyword evidence="1" id="KW-0812">Transmembrane</keyword>
<feature type="transmembrane region" description="Helical" evidence="1">
    <location>
        <begin position="119"/>
        <end position="137"/>
    </location>
</feature>
<keyword evidence="1" id="KW-0472">Membrane</keyword>
<dbReference type="Pfam" id="PF13687">
    <property type="entry name" value="DUF4153"/>
    <property type="match status" value="1"/>
</dbReference>
<feature type="transmembrane region" description="Helical" evidence="1">
    <location>
        <begin position="21"/>
        <end position="40"/>
    </location>
</feature>
<feature type="transmembrane region" description="Helical" evidence="1">
    <location>
        <begin position="326"/>
        <end position="344"/>
    </location>
</feature>
<organism evidence="2 3">
    <name type="scientific">Urinicoccus massiliensis</name>
    <dbReference type="NCBI Taxonomy" id="1723382"/>
    <lineage>
        <taxon>Bacteria</taxon>
        <taxon>Bacillati</taxon>
        <taxon>Bacillota</taxon>
        <taxon>Tissierellia</taxon>
        <taxon>Tissierellales</taxon>
        <taxon>Peptoniphilaceae</taxon>
        <taxon>Urinicoccus</taxon>
    </lineage>
</organism>
<feature type="transmembrane region" description="Helical" evidence="1">
    <location>
        <begin position="189"/>
        <end position="212"/>
    </location>
</feature>
<keyword evidence="3" id="KW-1185">Reference proteome</keyword>
<feature type="transmembrane region" description="Helical" evidence="1">
    <location>
        <begin position="266"/>
        <end position="284"/>
    </location>
</feature>
<dbReference type="EMBL" id="CAACYI010000001">
    <property type="protein sequence ID" value="VFB15530.1"/>
    <property type="molecule type" value="Genomic_DNA"/>
</dbReference>
<reference evidence="2 3" key="1">
    <citation type="submission" date="2019-02" db="EMBL/GenBank/DDBJ databases">
        <authorList>
            <consortium name="Pathogen Informatics"/>
        </authorList>
    </citation>
    <scope>NUCLEOTIDE SEQUENCE [LARGE SCALE GENOMIC DNA]</scope>
    <source>
        <strain evidence="2 3">3012STDY7089603</strain>
    </source>
</reference>
<evidence type="ECO:0000256" key="1">
    <source>
        <dbReference type="SAM" id="Phobius"/>
    </source>
</evidence>
<feature type="transmembrane region" description="Helical" evidence="1">
    <location>
        <begin position="46"/>
        <end position="69"/>
    </location>
</feature>
<evidence type="ECO:0000313" key="3">
    <source>
        <dbReference type="Proteomes" id="UP000377798"/>
    </source>
</evidence>
<name>A0A8H2MD52_9FIRM</name>
<evidence type="ECO:0008006" key="4">
    <source>
        <dbReference type="Google" id="ProtNLM"/>
    </source>
</evidence>
<proteinExistence type="predicted"/>
<feature type="transmembrane region" description="Helical" evidence="1">
    <location>
        <begin position="233"/>
        <end position="254"/>
    </location>
</feature>
<feature type="transmembrane region" description="Helical" evidence="1">
    <location>
        <begin position="351"/>
        <end position="372"/>
    </location>
</feature>
<comment type="caution">
    <text evidence="2">The sequence shown here is derived from an EMBL/GenBank/DDBJ whole genome shotgun (WGS) entry which is preliminary data.</text>
</comment>